<evidence type="ECO:0000259" key="1">
    <source>
        <dbReference type="PROSITE" id="PS51918"/>
    </source>
</evidence>
<protein>
    <submittedName>
        <fullName evidence="2">Radical SAM domain protein</fullName>
    </submittedName>
</protein>
<dbReference type="PANTHER" id="PTHR42731">
    <property type="entry name" value="SLL1084 PROTEIN"/>
    <property type="match status" value="1"/>
</dbReference>
<name>C0BWB5_9FIRM</name>
<dbReference type="InterPro" id="IPR058240">
    <property type="entry name" value="rSAM_sf"/>
</dbReference>
<dbReference type="SFLD" id="SFLDG01082">
    <property type="entry name" value="B12-binding_domain_containing"/>
    <property type="match status" value="1"/>
</dbReference>
<dbReference type="EMBL" id="ABYI02000005">
    <property type="protein sequence ID" value="EEG75740.1"/>
    <property type="molecule type" value="Genomic_DNA"/>
</dbReference>
<dbReference type="CDD" id="cd01335">
    <property type="entry name" value="Radical_SAM"/>
    <property type="match status" value="1"/>
</dbReference>
<dbReference type="Pfam" id="PF04055">
    <property type="entry name" value="Radical_SAM"/>
    <property type="match status" value="1"/>
</dbReference>
<dbReference type="STRING" id="553973.CLOHYLEM_04098"/>
<dbReference type="PROSITE" id="PS51918">
    <property type="entry name" value="RADICAL_SAM"/>
    <property type="match status" value="1"/>
</dbReference>
<dbReference type="InterPro" id="IPR006638">
    <property type="entry name" value="Elp3/MiaA/NifB-like_rSAM"/>
</dbReference>
<comment type="caution">
    <text evidence="2">The sequence shown here is derived from an EMBL/GenBank/DDBJ whole genome shotgun (WGS) entry which is preliminary data.</text>
</comment>
<organism evidence="2 3">
    <name type="scientific">[Clostridium] hylemonae DSM 15053</name>
    <dbReference type="NCBI Taxonomy" id="553973"/>
    <lineage>
        <taxon>Bacteria</taxon>
        <taxon>Bacillati</taxon>
        <taxon>Bacillota</taxon>
        <taxon>Clostridia</taxon>
        <taxon>Lachnospirales</taxon>
        <taxon>Lachnospiraceae</taxon>
    </lineage>
</organism>
<dbReference type="AlphaFoldDB" id="C0BWB5"/>
<dbReference type="SFLD" id="SFLDS00029">
    <property type="entry name" value="Radical_SAM"/>
    <property type="match status" value="1"/>
</dbReference>
<dbReference type="HOGENOM" id="CLU_011543_3_2_9"/>
<dbReference type="CDD" id="cd02065">
    <property type="entry name" value="B12-binding_like"/>
    <property type="match status" value="1"/>
</dbReference>
<sequence>MDIISKITSTLYLCISRKHERNNMRKLALRDDILLKIEKPARYIGNEVNSVIKDVSKVEIRFAMCFPDVYEIGMSHLGIQILYDMFNRREDVWCERVYSPWTDLDHIMRSEQIPLFALESQDDIKEFDFLGITIQYEMCYTNILQILELSGLALKAKERGEEGPIVIGGGPCTYNPEPLAPFFDLFYMGEGETVYDELLDVYKDIKQRGGSKKEFLEAAAGIEGIYVPSFYDVSYNDDGTIASFVPNNVHAKAKIKKQAAMDVTAIPYPEAPVVPFIKATQDRVVLEIQRGCIRGCRFCQAGMLYRPTRERDVNVLKEYAYKMLKSTGHEEISLSSLSSSDYSCLQELVAFLIDEFKGKGINISLPSLRIDAFSLDVMSKVQDIRKSSLTFAPEAGSQRMRDVINKGLSQEDIISGAGQAFEGGWSKVKLYFMLGLPTETEEDMKEIAVLADKVARRYYEIPKEERSGKCQITASSSFFIPKPFTPFQWAKMYTNEEYISRAATVKRAFNDQLNRKSLRYHWHDAEVTVLEGVFARGDRRTAAVVEEAYRLGCLYDSWSEHFDNAKWMQAFDNTGVDIAFYNQRERSLEEVFPWDFIDIGVTKEFLIKEWKRAMDGEVTLNCRQKCSGCGAAIWGGGVCVESKNQVS</sequence>
<dbReference type="SUPFAM" id="SSF102114">
    <property type="entry name" value="Radical SAM enzymes"/>
    <property type="match status" value="1"/>
</dbReference>
<dbReference type="NCBIfam" id="TIGR03960">
    <property type="entry name" value="rSAM_fuse_unch"/>
    <property type="match status" value="1"/>
</dbReference>
<dbReference type="Gene3D" id="3.80.30.20">
    <property type="entry name" value="tm_1862 like domain"/>
    <property type="match status" value="1"/>
</dbReference>
<dbReference type="eggNOG" id="COG1032">
    <property type="taxonomic scope" value="Bacteria"/>
</dbReference>
<dbReference type="Gene3D" id="3.40.50.280">
    <property type="entry name" value="Cobalamin-binding domain"/>
    <property type="match status" value="1"/>
</dbReference>
<evidence type="ECO:0000313" key="3">
    <source>
        <dbReference type="Proteomes" id="UP000004893"/>
    </source>
</evidence>
<reference evidence="2" key="2">
    <citation type="submission" date="2013-06" db="EMBL/GenBank/DDBJ databases">
        <title>Draft genome sequence of Clostridium hylemonae (DSM 15053).</title>
        <authorList>
            <person name="Sudarsanam P."/>
            <person name="Ley R."/>
            <person name="Guruge J."/>
            <person name="Turnbaugh P.J."/>
            <person name="Mahowald M."/>
            <person name="Liep D."/>
            <person name="Gordon J."/>
        </authorList>
    </citation>
    <scope>NUCLEOTIDE SEQUENCE</scope>
    <source>
        <strain evidence="2">DSM 15053</strain>
    </source>
</reference>
<evidence type="ECO:0000313" key="2">
    <source>
        <dbReference type="EMBL" id="EEG75740.1"/>
    </source>
</evidence>
<gene>
    <name evidence="2" type="ORF">CLOHYLEM_04098</name>
</gene>
<dbReference type="InterPro" id="IPR045784">
    <property type="entry name" value="Radical_SAM_N2"/>
</dbReference>
<dbReference type="GO" id="GO:0051536">
    <property type="term" value="F:iron-sulfur cluster binding"/>
    <property type="evidence" value="ECO:0007669"/>
    <property type="project" value="InterPro"/>
</dbReference>
<accession>C0BWB5</accession>
<dbReference type="SMART" id="SM00729">
    <property type="entry name" value="Elp3"/>
    <property type="match status" value="1"/>
</dbReference>
<proteinExistence type="predicted"/>
<dbReference type="InterPro" id="IPR007197">
    <property type="entry name" value="rSAM"/>
</dbReference>
<dbReference type="Pfam" id="PF19864">
    <property type="entry name" value="Radical_SAM_N2"/>
    <property type="match status" value="1"/>
</dbReference>
<dbReference type="InterPro" id="IPR023862">
    <property type="entry name" value="CHP03960_rSAM"/>
</dbReference>
<dbReference type="GO" id="GO:0003824">
    <property type="term" value="F:catalytic activity"/>
    <property type="evidence" value="ECO:0007669"/>
    <property type="project" value="InterPro"/>
</dbReference>
<dbReference type="InterPro" id="IPR023404">
    <property type="entry name" value="rSAM_horseshoe"/>
</dbReference>
<dbReference type="PANTHER" id="PTHR42731:SF1">
    <property type="entry name" value="RADICAL SAM DOMAIN PROTEIN"/>
    <property type="match status" value="1"/>
</dbReference>
<reference evidence="2" key="1">
    <citation type="submission" date="2009-02" db="EMBL/GenBank/DDBJ databases">
        <authorList>
            <person name="Fulton L."/>
            <person name="Clifton S."/>
            <person name="Fulton B."/>
            <person name="Xu J."/>
            <person name="Minx P."/>
            <person name="Pepin K.H."/>
            <person name="Johnson M."/>
            <person name="Bhonagiri V."/>
            <person name="Nash W.E."/>
            <person name="Mardis E.R."/>
            <person name="Wilson R.K."/>
        </authorList>
    </citation>
    <scope>NUCLEOTIDE SEQUENCE [LARGE SCALE GENOMIC DNA]</scope>
    <source>
        <strain evidence="2">DSM 15053</strain>
    </source>
</reference>
<feature type="domain" description="Radical SAM core" evidence="1">
    <location>
        <begin position="278"/>
        <end position="524"/>
    </location>
</feature>
<keyword evidence="3" id="KW-1185">Reference proteome</keyword>
<dbReference type="Proteomes" id="UP000004893">
    <property type="component" value="Unassembled WGS sequence"/>
</dbReference>